<keyword evidence="1 6" id="KW-0004">4Fe-4S</keyword>
<dbReference type="PROSITE" id="PS00198">
    <property type="entry name" value="4FE4S_FER_1"/>
    <property type="match status" value="1"/>
</dbReference>
<evidence type="ECO:0000313" key="8">
    <source>
        <dbReference type="EMBL" id="MBA2881658.1"/>
    </source>
</evidence>
<evidence type="ECO:0000259" key="7">
    <source>
        <dbReference type="PROSITE" id="PS51379"/>
    </source>
</evidence>
<keyword evidence="2 6" id="KW-0479">Metal-binding</keyword>
<dbReference type="Pfam" id="PF02754">
    <property type="entry name" value="CCG"/>
    <property type="match status" value="2"/>
</dbReference>
<accession>A0A7W0HKX5</accession>
<dbReference type="InterPro" id="IPR004017">
    <property type="entry name" value="Cys_rich_dom"/>
</dbReference>
<evidence type="ECO:0000313" key="9">
    <source>
        <dbReference type="Proteomes" id="UP000525298"/>
    </source>
</evidence>
<dbReference type="Proteomes" id="UP000525298">
    <property type="component" value="Unassembled WGS sequence"/>
</dbReference>
<keyword evidence="4 6" id="KW-0408">Iron</keyword>
<evidence type="ECO:0000256" key="3">
    <source>
        <dbReference type="ARBA" id="ARBA00022737"/>
    </source>
</evidence>
<dbReference type="EMBL" id="JACDUS010000004">
    <property type="protein sequence ID" value="MBA2881658.1"/>
    <property type="molecule type" value="Genomic_DNA"/>
</dbReference>
<comment type="function">
    <text evidence="6">Component of a complex that catalyzes the oxidation of glycolate to glyoxylate.</text>
</comment>
<keyword evidence="9" id="KW-1185">Reference proteome</keyword>
<dbReference type="PANTHER" id="PTHR32479:SF20">
    <property type="entry name" value="GLYCOLATE OXIDASE IRON-SULFUR SUBUNIT"/>
    <property type="match status" value="1"/>
</dbReference>
<protein>
    <recommendedName>
        <fullName evidence="6">Glycolate oxidase iron-sulfur subunit</fullName>
        <ecNumber evidence="6">1.1.99.14</ecNumber>
    </recommendedName>
</protein>
<dbReference type="RefSeq" id="WP_181551295.1">
    <property type="nucleotide sequence ID" value="NZ_JACDUS010000004.1"/>
</dbReference>
<evidence type="ECO:0000256" key="4">
    <source>
        <dbReference type="ARBA" id="ARBA00023004"/>
    </source>
</evidence>
<dbReference type="InterPro" id="IPR012257">
    <property type="entry name" value="Glc_ox_4Fe-4S"/>
</dbReference>
<dbReference type="PIRSF" id="PIRSF000139">
    <property type="entry name" value="Glc_ox_4Fe-4S"/>
    <property type="match status" value="1"/>
</dbReference>
<dbReference type="GO" id="GO:0046872">
    <property type="term" value="F:metal ion binding"/>
    <property type="evidence" value="ECO:0007669"/>
    <property type="project" value="UniProtKB-UniRule"/>
</dbReference>
<evidence type="ECO:0000256" key="2">
    <source>
        <dbReference type="ARBA" id="ARBA00022723"/>
    </source>
</evidence>
<dbReference type="Pfam" id="PF13183">
    <property type="entry name" value="Fer4_8"/>
    <property type="match status" value="1"/>
</dbReference>
<dbReference type="InterPro" id="IPR009051">
    <property type="entry name" value="Helical_ferredxn"/>
</dbReference>
<comment type="catalytic activity">
    <reaction evidence="6">
        <text>(R)-lactate + A = pyruvate + AH2</text>
        <dbReference type="Rhea" id="RHEA:15089"/>
        <dbReference type="ChEBI" id="CHEBI:13193"/>
        <dbReference type="ChEBI" id="CHEBI:15361"/>
        <dbReference type="ChEBI" id="CHEBI:16004"/>
        <dbReference type="ChEBI" id="CHEBI:17499"/>
    </reaction>
</comment>
<keyword evidence="6" id="KW-0813">Transport</keyword>
<reference evidence="8 9" key="1">
    <citation type="submission" date="2020-07" db="EMBL/GenBank/DDBJ databases">
        <title>Genomic Encyclopedia of Type Strains, Phase IV (KMG-IV): sequencing the most valuable type-strain genomes for metagenomic binning, comparative biology and taxonomic classification.</title>
        <authorList>
            <person name="Goeker M."/>
        </authorList>
    </citation>
    <scope>NUCLEOTIDE SEQUENCE [LARGE SCALE GENOMIC DNA]</scope>
    <source>
        <strain evidence="8 9">DSM 17721</strain>
    </source>
</reference>
<dbReference type="AlphaFoldDB" id="A0A7W0HKX5"/>
<evidence type="ECO:0000256" key="1">
    <source>
        <dbReference type="ARBA" id="ARBA00022485"/>
    </source>
</evidence>
<keyword evidence="3" id="KW-0677">Repeat</keyword>
<proteinExistence type="predicted"/>
<dbReference type="InterPro" id="IPR017896">
    <property type="entry name" value="4Fe4S_Fe-S-bd"/>
</dbReference>
<gene>
    <name evidence="8" type="ORF">HNR65_001985</name>
</gene>
<comment type="caution">
    <text evidence="8">The sequence shown here is derived from an EMBL/GenBank/DDBJ whole genome shotgun (WGS) entry which is preliminary data.</text>
</comment>
<evidence type="ECO:0000256" key="5">
    <source>
        <dbReference type="ARBA" id="ARBA00023014"/>
    </source>
</evidence>
<keyword evidence="5 6" id="KW-0411">Iron-sulfur</keyword>
<dbReference type="PROSITE" id="PS51379">
    <property type="entry name" value="4FE4S_FER_2"/>
    <property type="match status" value="2"/>
</dbReference>
<dbReference type="SUPFAM" id="SSF46548">
    <property type="entry name" value="alpha-helical ferredoxin"/>
    <property type="match status" value="1"/>
</dbReference>
<dbReference type="InterPro" id="IPR017900">
    <property type="entry name" value="4Fe4S_Fe_S_CS"/>
</dbReference>
<dbReference type="PANTHER" id="PTHR32479">
    <property type="entry name" value="GLYCOLATE OXIDASE IRON-SULFUR SUBUNIT"/>
    <property type="match status" value="1"/>
</dbReference>
<name>A0A7W0HKX5_9BACT</name>
<keyword evidence="6" id="KW-0249">Electron transport</keyword>
<dbReference type="GO" id="GO:0051539">
    <property type="term" value="F:4 iron, 4 sulfur cluster binding"/>
    <property type="evidence" value="ECO:0007669"/>
    <property type="project" value="UniProtKB-UniRule"/>
</dbReference>
<comment type="catalytic activity">
    <reaction evidence="6">
        <text>glycolate + A = glyoxylate + AH2</text>
        <dbReference type="Rhea" id="RHEA:21264"/>
        <dbReference type="ChEBI" id="CHEBI:13193"/>
        <dbReference type="ChEBI" id="CHEBI:17499"/>
        <dbReference type="ChEBI" id="CHEBI:29805"/>
        <dbReference type="ChEBI" id="CHEBI:36655"/>
        <dbReference type="EC" id="1.1.99.14"/>
    </reaction>
</comment>
<evidence type="ECO:0000256" key="6">
    <source>
        <dbReference type="PIRNR" id="PIRNR000139"/>
    </source>
</evidence>
<feature type="domain" description="4Fe-4S ferredoxin-type" evidence="7">
    <location>
        <begin position="62"/>
        <end position="92"/>
    </location>
</feature>
<organism evidence="8 9">
    <name type="scientific">Desulfosalsimonas propionicica</name>
    <dbReference type="NCBI Taxonomy" id="332175"/>
    <lineage>
        <taxon>Bacteria</taxon>
        <taxon>Pseudomonadati</taxon>
        <taxon>Thermodesulfobacteriota</taxon>
        <taxon>Desulfobacteria</taxon>
        <taxon>Desulfobacterales</taxon>
        <taxon>Desulfosalsimonadaceae</taxon>
        <taxon>Desulfosalsimonas</taxon>
    </lineage>
</organism>
<sequence>MADIAELVRLLKELEDDLVSCTRCGMCQAVCPLYGETGRETDVARGKLVLVENLSQEILDDPEAVKERLDRCLLCGSCAAACPGGVPVLDVFLKARAIITGYLGLSPFKKAIFRGFLSNPDRFDSLMQWMGRLQGPFTRSVNKTLGSSCARFMSPVIGDRHFMPIAAEAWHKKAHRDFSEPRQSGRTRVVFYPGCLVDKVLPRVAEAAMEVFAFHGVDVYVAAQVPCCGIPALSAGDVQTFSHLVGKNIRIWQDLDFDYLVTPCATCTSTIAKLWPAMETYITGDSGKIRDQIPGIVEKTRDINAFFVDVMGVQAKQPADSGTVTYHDPCHLKKSLGIAKQPRTILAAAGSLQLSEMSDADRCCGMGGSFNLAHYELSKKIGAKKRDAILATGADTVATGCPACMLQIIDLLSHAQSSIRVCHPIELYAQSLRQTAGPARAENQK</sequence>
<dbReference type="Gene3D" id="1.10.1060.10">
    <property type="entry name" value="Alpha-helical ferredoxin"/>
    <property type="match status" value="1"/>
</dbReference>
<comment type="cofactor">
    <cofactor evidence="6">
        <name>[4Fe-4S] cluster</name>
        <dbReference type="ChEBI" id="CHEBI:49883"/>
    </cofactor>
    <text evidence="6">Binds 2 [4Fe-4S] clusters.</text>
</comment>
<dbReference type="GO" id="GO:0019154">
    <property type="term" value="F:glycolate dehydrogenase activity"/>
    <property type="evidence" value="ECO:0007669"/>
    <property type="project" value="UniProtKB-EC"/>
</dbReference>
<dbReference type="EC" id="1.1.99.14" evidence="6"/>
<feature type="domain" description="4Fe-4S ferredoxin-type" evidence="7">
    <location>
        <begin position="12"/>
        <end position="42"/>
    </location>
</feature>